<keyword evidence="7" id="KW-0813">Transport</keyword>
<feature type="transmembrane region" description="Helical" evidence="8">
    <location>
        <begin position="20"/>
        <end position="36"/>
    </location>
</feature>
<gene>
    <name evidence="9" type="ORF">ADS77_16910</name>
</gene>
<accession>A0A0N1MTP8</accession>
<evidence type="ECO:0000256" key="4">
    <source>
        <dbReference type="ARBA" id="ARBA00022692"/>
    </source>
</evidence>
<keyword evidence="3" id="KW-1003">Cell membrane</keyword>
<sequence length="153" mass="17603">MRKKRKNGLTTGVLNTQPYMDLGFVLLIFFVMLFSFQKETAVEVIKGTMLDNCGSYRNWCAHNPAIRVSLNRSGSLRFSHDKTTYNLSEKEAINQLIFEMLSELPTDRVWLFVADDVPLSLSLEATDIFKKQGITHIVWGNTNRHKYLNNLTN</sequence>
<evidence type="ECO:0000256" key="1">
    <source>
        <dbReference type="ARBA" id="ARBA00004162"/>
    </source>
</evidence>
<name>A0A0N1MTP8_9GAMM</name>
<keyword evidence="4 7" id="KW-0812">Transmembrane</keyword>
<evidence type="ECO:0000256" key="5">
    <source>
        <dbReference type="ARBA" id="ARBA00022989"/>
    </source>
</evidence>
<organism evidence="9 10">
    <name type="scientific">Pseudoalteromonas porphyrae</name>
    <dbReference type="NCBI Taxonomy" id="187330"/>
    <lineage>
        <taxon>Bacteria</taxon>
        <taxon>Pseudomonadati</taxon>
        <taxon>Pseudomonadota</taxon>
        <taxon>Gammaproteobacteria</taxon>
        <taxon>Alteromonadales</taxon>
        <taxon>Pseudoalteromonadaceae</taxon>
        <taxon>Pseudoalteromonas</taxon>
    </lineage>
</organism>
<evidence type="ECO:0000256" key="2">
    <source>
        <dbReference type="ARBA" id="ARBA00005811"/>
    </source>
</evidence>
<evidence type="ECO:0000313" key="10">
    <source>
        <dbReference type="Proteomes" id="UP000037848"/>
    </source>
</evidence>
<keyword evidence="6 8" id="KW-0472">Membrane</keyword>
<evidence type="ECO:0000256" key="3">
    <source>
        <dbReference type="ARBA" id="ARBA00022475"/>
    </source>
</evidence>
<reference evidence="9 10" key="1">
    <citation type="submission" date="2015-08" db="EMBL/GenBank/DDBJ databases">
        <title>Draft Genome Sequence of Pseudoalteromonas porphyrae UCD-SED14.</title>
        <authorList>
            <person name="Coil D.A."/>
            <person name="Jospin G."/>
            <person name="Lee R.D."/>
            <person name="Eisen J.A."/>
        </authorList>
    </citation>
    <scope>NUCLEOTIDE SEQUENCE [LARGE SCALE GENOMIC DNA]</scope>
    <source>
        <strain evidence="9 10">UCD-SED14</strain>
    </source>
</reference>
<dbReference type="OrthoDB" id="9926594at2"/>
<dbReference type="GO" id="GO:0005886">
    <property type="term" value="C:plasma membrane"/>
    <property type="evidence" value="ECO:0007669"/>
    <property type="project" value="UniProtKB-SubCell"/>
</dbReference>
<dbReference type="GO" id="GO:0022857">
    <property type="term" value="F:transmembrane transporter activity"/>
    <property type="evidence" value="ECO:0007669"/>
    <property type="project" value="InterPro"/>
</dbReference>
<keyword evidence="5 8" id="KW-1133">Transmembrane helix</keyword>
<keyword evidence="7" id="KW-0653">Protein transport</keyword>
<dbReference type="Pfam" id="PF02472">
    <property type="entry name" value="ExbD"/>
    <property type="match status" value="1"/>
</dbReference>
<dbReference type="Proteomes" id="UP000037848">
    <property type="component" value="Unassembled WGS sequence"/>
</dbReference>
<evidence type="ECO:0000256" key="8">
    <source>
        <dbReference type="SAM" id="Phobius"/>
    </source>
</evidence>
<dbReference type="RefSeq" id="WP_054206245.1">
    <property type="nucleotide sequence ID" value="NZ_LHPH01000023.1"/>
</dbReference>
<evidence type="ECO:0000256" key="6">
    <source>
        <dbReference type="ARBA" id="ARBA00023136"/>
    </source>
</evidence>
<proteinExistence type="inferred from homology"/>
<dbReference type="STRING" id="187330.AMS58_17075"/>
<evidence type="ECO:0008006" key="11">
    <source>
        <dbReference type="Google" id="ProtNLM"/>
    </source>
</evidence>
<comment type="subcellular location">
    <subcellularLocation>
        <location evidence="1">Cell membrane</location>
        <topology evidence="1">Single-pass membrane protein</topology>
    </subcellularLocation>
    <subcellularLocation>
        <location evidence="7">Cell membrane</location>
        <topology evidence="7">Single-pass type II membrane protein</topology>
    </subcellularLocation>
</comment>
<protein>
    <recommendedName>
        <fullName evidence="11">Biopolymer transporter ExbD</fullName>
    </recommendedName>
</protein>
<dbReference type="InterPro" id="IPR003400">
    <property type="entry name" value="ExbD"/>
</dbReference>
<dbReference type="EMBL" id="LHPH01000023">
    <property type="protein sequence ID" value="KPH59664.1"/>
    <property type="molecule type" value="Genomic_DNA"/>
</dbReference>
<dbReference type="PATRIC" id="fig|187330.3.peg.2028"/>
<dbReference type="AlphaFoldDB" id="A0A0N1MTP8"/>
<comment type="caution">
    <text evidence="9">The sequence shown here is derived from an EMBL/GenBank/DDBJ whole genome shotgun (WGS) entry which is preliminary data.</text>
</comment>
<comment type="similarity">
    <text evidence="2 7">Belongs to the ExbD/TolR family.</text>
</comment>
<dbReference type="GO" id="GO:0015031">
    <property type="term" value="P:protein transport"/>
    <property type="evidence" value="ECO:0007669"/>
    <property type="project" value="UniProtKB-KW"/>
</dbReference>
<evidence type="ECO:0000256" key="7">
    <source>
        <dbReference type="RuleBase" id="RU003879"/>
    </source>
</evidence>
<keyword evidence="10" id="KW-1185">Reference proteome</keyword>
<evidence type="ECO:0000313" key="9">
    <source>
        <dbReference type="EMBL" id="KPH59664.1"/>
    </source>
</evidence>